<name>A0ACC2PF23_9HYME</name>
<gene>
    <name evidence="1" type="ORF">QAD02_017203</name>
</gene>
<sequence length="380" mass="42644">MSGIGKGRGRGFVEAPLRRPGQPLVTKFNDLINLIDNLDIEDLSCQSKVDHLVQNINDSIKNNSLEEVFDDFHKRALEDRLFGTKLAIALCDRRVQSLDSFRKIMLQTLQKDFEEREEIKKKNVLHFRNAISLLGEVCNTYKINGKPLGILEPALIQYFDLLLEDAEEEDVELVLSQILLNGKSASELCPTELSALMNKIRKVLIKRNLSAKSRGLLLFSIDLAHQNFQPISGTLLEFYTNELGLKTLADIQRLEGEFLKKKSINDAPNNSLQSGVKSRNDCPPSPQDRNVPLHGLRSANQNRPSGPTLHEKSPPSIGGDRPPVPRAIRGAGAGDAMKDKNTKKSPRGKKDKLTDDQIWSSKQNTSSKVWGHDDRFDKDY</sequence>
<dbReference type="EMBL" id="CM056742">
    <property type="protein sequence ID" value="KAJ8681416.1"/>
    <property type="molecule type" value="Genomic_DNA"/>
</dbReference>
<accession>A0ACC2PF23</accession>
<reference evidence="1" key="1">
    <citation type="submission" date="2023-04" db="EMBL/GenBank/DDBJ databases">
        <title>A chromosome-level genome assembly of the parasitoid wasp Eretmocerus hayati.</title>
        <authorList>
            <person name="Zhong Y."/>
            <person name="Liu S."/>
            <person name="Liu Y."/>
        </authorList>
    </citation>
    <scope>NUCLEOTIDE SEQUENCE</scope>
    <source>
        <strain evidence="1">ZJU_SS_LIU_2023</strain>
    </source>
</reference>
<evidence type="ECO:0000313" key="1">
    <source>
        <dbReference type="EMBL" id="KAJ8681416.1"/>
    </source>
</evidence>
<protein>
    <submittedName>
        <fullName evidence="1">Uncharacterized protein</fullName>
    </submittedName>
</protein>
<evidence type="ECO:0000313" key="2">
    <source>
        <dbReference type="Proteomes" id="UP001239111"/>
    </source>
</evidence>
<comment type="caution">
    <text evidence="1">The sequence shown here is derived from an EMBL/GenBank/DDBJ whole genome shotgun (WGS) entry which is preliminary data.</text>
</comment>
<proteinExistence type="predicted"/>
<dbReference type="Proteomes" id="UP001239111">
    <property type="component" value="Chromosome 2"/>
</dbReference>
<organism evidence="1 2">
    <name type="scientific">Eretmocerus hayati</name>
    <dbReference type="NCBI Taxonomy" id="131215"/>
    <lineage>
        <taxon>Eukaryota</taxon>
        <taxon>Metazoa</taxon>
        <taxon>Ecdysozoa</taxon>
        <taxon>Arthropoda</taxon>
        <taxon>Hexapoda</taxon>
        <taxon>Insecta</taxon>
        <taxon>Pterygota</taxon>
        <taxon>Neoptera</taxon>
        <taxon>Endopterygota</taxon>
        <taxon>Hymenoptera</taxon>
        <taxon>Apocrita</taxon>
        <taxon>Proctotrupomorpha</taxon>
        <taxon>Chalcidoidea</taxon>
        <taxon>Aphelinidae</taxon>
        <taxon>Aphelininae</taxon>
        <taxon>Eretmocerus</taxon>
    </lineage>
</organism>
<keyword evidence="2" id="KW-1185">Reference proteome</keyword>